<dbReference type="EMBL" id="WNDA01000040">
    <property type="protein sequence ID" value="MTU70990.1"/>
    <property type="molecule type" value="Genomic_DNA"/>
</dbReference>
<reference evidence="1 2" key="1">
    <citation type="journal article" date="2019" name="Nat. Med.">
        <title>A library of human gut bacterial isolates paired with longitudinal multiomics data enables mechanistic microbiome research.</title>
        <authorList>
            <person name="Poyet M."/>
            <person name="Groussin M."/>
            <person name="Gibbons S.M."/>
            <person name="Avila-Pacheco J."/>
            <person name="Jiang X."/>
            <person name="Kearney S.M."/>
            <person name="Perrotta A.R."/>
            <person name="Berdy B."/>
            <person name="Zhao S."/>
            <person name="Lieberman T.D."/>
            <person name="Swanson P.K."/>
            <person name="Smith M."/>
            <person name="Roesemann S."/>
            <person name="Alexander J.E."/>
            <person name="Rich S.A."/>
            <person name="Livny J."/>
            <person name="Vlamakis H."/>
            <person name="Clish C."/>
            <person name="Bullock K."/>
            <person name="Deik A."/>
            <person name="Scott J."/>
            <person name="Pierce K.A."/>
            <person name="Xavier R.J."/>
            <person name="Alm E.J."/>
        </authorList>
    </citation>
    <scope>NUCLEOTIDE SEQUENCE [LARGE SCALE GENOMIC DNA]</scope>
    <source>
        <strain evidence="1 2">BIOML-A16</strain>
    </source>
</reference>
<accession>A0AA43W544</accession>
<dbReference type="InterPro" id="IPR032675">
    <property type="entry name" value="LRR_dom_sf"/>
</dbReference>
<dbReference type="InterPro" id="IPR053139">
    <property type="entry name" value="Surface_bspA-like"/>
</dbReference>
<comment type="caution">
    <text evidence="1">The sequence shown here is derived from an EMBL/GenBank/DDBJ whole genome shotgun (WGS) entry which is preliminary data.</text>
</comment>
<dbReference type="PANTHER" id="PTHR45661:SF3">
    <property type="entry name" value="IG-LIKE DOMAIN-CONTAINING PROTEIN"/>
    <property type="match status" value="1"/>
</dbReference>
<dbReference type="SUPFAM" id="SSF52058">
    <property type="entry name" value="L domain-like"/>
    <property type="match status" value="1"/>
</dbReference>
<dbReference type="InterPro" id="IPR026906">
    <property type="entry name" value="LRR_5"/>
</dbReference>
<dbReference type="Proteomes" id="UP000448908">
    <property type="component" value="Unassembled WGS sequence"/>
</dbReference>
<organism evidence="1 2">
    <name type="scientific">Parabacteroides merdae</name>
    <dbReference type="NCBI Taxonomy" id="46503"/>
    <lineage>
        <taxon>Bacteria</taxon>
        <taxon>Pseudomonadati</taxon>
        <taxon>Bacteroidota</taxon>
        <taxon>Bacteroidia</taxon>
        <taxon>Bacteroidales</taxon>
        <taxon>Tannerellaceae</taxon>
        <taxon>Parabacteroides</taxon>
    </lineage>
</organism>
<dbReference type="Pfam" id="PF13306">
    <property type="entry name" value="LRR_5"/>
    <property type="match status" value="2"/>
</dbReference>
<dbReference type="AlphaFoldDB" id="A0AA43W544"/>
<dbReference type="Gene3D" id="3.80.10.10">
    <property type="entry name" value="Ribonuclease Inhibitor"/>
    <property type="match status" value="2"/>
</dbReference>
<evidence type="ECO:0000313" key="1">
    <source>
        <dbReference type="EMBL" id="MTU70990.1"/>
    </source>
</evidence>
<evidence type="ECO:0000313" key="2">
    <source>
        <dbReference type="Proteomes" id="UP000448908"/>
    </source>
</evidence>
<protein>
    <submittedName>
        <fullName evidence="1">Leucine-rich repeat protein</fullName>
    </submittedName>
</protein>
<gene>
    <name evidence="1" type="ORF">GMD92_18485</name>
</gene>
<dbReference type="PANTHER" id="PTHR45661">
    <property type="entry name" value="SURFACE ANTIGEN"/>
    <property type="match status" value="1"/>
</dbReference>
<name>A0AA43W544_9BACT</name>
<proteinExistence type="predicted"/>
<dbReference type="RefSeq" id="WP_155150599.1">
    <property type="nucleotide sequence ID" value="NZ_JBCJAF010000131.1"/>
</dbReference>
<sequence length="340" mass="39083">MFTIEDAPKFAGTQISVKSPGELSLYIKENEKYKIERLRILGPLNGNDILFIREMAGSDFIGEKTNGKLRYLDLSGAYFEYEGLCSQNFSSGWHTIRGCISMFMFSNCISLQSILIPSNTTLICENAFSGCANLLSVLINSSIEDISSRSFAFCDKLERISIRNNRYYSVENKGKILINKQEELILCLNSIFNKQDDIYLKKDFIKIPDKITTIKKGAFYRCTIDNLAISKNIKHIESKSFQNCRIKSLYIFSNQLKIHKEGFFDCHYFDISSSIYCLSENPPIYEGDRIDFVTKTTFLFVPMAALHKYKQDPIWKICNIIPLSLDEIDIIEKKYNNISL</sequence>